<gene>
    <name evidence="2" type="ORF">M0811_10620</name>
</gene>
<feature type="compositionally biased region" description="Basic and acidic residues" evidence="1">
    <location>
        <begin position="164"/>
        <end position="174"/>
    </location>
</feature>
<feature type="region of interest" description="Disordered" evidence="1">
    <location>
        <begin position="164"/>
        <end position="189"/>
    </location>
</feature>
<proteinExistence type="predicted"/>
<dbReference type="EMBL" id="JAPDFW010000091">
    <property type="protein sequence ID" value="KAJ5071136.1"/>
    <property type="molecule type" value="Genomic_DNA"/>
</dbReference>
<dbReference type="Gene3D" id="3.30.450.20">
    <property type="entry name" value="PAS domain"/>
    <property type="match status" value="1"/>
</dbReference>
<sequence>MGNSKSAKIIKRKETETYLKSIREAKEAMILISLEDHFCIEVNDSCAKLLGLTCREELVNKIVDPNFSAPFQPQLNKPLKEAIEEQTQRILKNTTANIDFYWLHKNTQNQDVWVHLYVTIIQLKGKICFQCVSIPILNPLENEIIETPLDQSLYLVNPQFIGKSESDSSPKEKDSLEEDESKSTTEFSDLESQAEQIISSPKKYQSAYNIFLILNDEFEMKLDYIINKIKFHIRIHQNPKLEKEIIDELNKIKLIFEKCDEINQNHISKLVDKLGIEREKHKARYNELECHFQKNIEKSKKRELEFNLVNSKLEKIQEIVTDPKIIEFLAQDLQEEKKI</sequence>
<dbReference type="InterPro" id="IPR035965">
    <property type="entry name" value="PAS-like_dom_sf"/>
</dbReference>
<dbReference type="InterPro" id="IPR000014">
    <property type="entry name" value="PAS"/>
</dbReference>
<dbReference type="CDD" id="cd00130">
    <property type="entry name" value="PAS"/>
    <property type="match status" value="1"/>
</dbReference>
<reference evidence="2" key="1">
    <citation type="submission" date="2022-10" db="EMBL/GenBank/DDBJ databases">
        <title>Novel sulphate-reducing endosymbionts in the free-living metamonad Anaeramoeba.</title>
        <authorList>
            <person name="Jerlstrom-Hultqvist J."/>
            <person name="Cepicka I."/>
            <person name="Gallot-Lavallee L."/>
            <person name="Salas-Leiva D."/>
            <person name="Curtis B.A."/>
            <person name="Zahonova K."/>
            <person name="Pipaliya S."/>
            <person name="Dacks J."/>
            <person name="Roger A.J."/>
        </authorList>
    </citation>
    <scope>NUCLEOTIDE SEQUENCE</scope>
    <source>
        <strain evidence="2">BMAN</strain>
    </source>
</reference>
<protein>
    <recommendedName>
        <fullName evidence="4">PAS domain-containing protein</fullName>
    </recommendedName>
</protein>
<accession>A0A9Q0LDF8</accession>
<dbReference type="Proteomes" id="UP001149090">
    <property type="component" value="Unassembled WGS sequence"/>
</dbReference>
<keyword evidence="3" id="KW-1185">Reference proteome</keyword>
<evidence type="ECO:0008006" key="4">
    <source>
        <dbReference type="Google" id="ProtNLM"/>
    </source>
</evidence>
<evidence type="ECO:0000313" key="3">
    <source>
        <dbReference type="Proteomes" id="UP001149090"/>
    </source>
</evidence>
<dbReference type="SUPFAM" id="SSF55785">
    <property type="entry name" value="PYP-like sensor domain (PAS domain)"/>
    <property type="match status" value="1"/>
</dbReference>
<evidence type="ECO:0000313" key="2">
    <source>
        <dbReference type="EMBL" id="KAJ5071136.1"/>
    </source>
</evidence>
<comment type="caution">
    <text evidence="2">The sequence shown here is derived from an EMBL/GenBank/DDBJ whole genome shotgun (WGS) entry which is preliminary data.</text>
</comment>
<organism evidence="2 3">
    <name type="scientific">Anaeramoeba ignava</name>
    <name type="common">Anaerobic marine amoeba</name>
    <dbReference type="NCBI Taxonomy" id="1746090"/>
    <lineage>
        <taxon>Eukaryota</taxon>
        <taxon>Metamonada</taxon>
        <taxon>Anaeramoebidae</taxon>
        <taxon>Anaeramoeba</taxon>
    </lineage>
</organism>
<evidence type="ECO:0000256" key="1">
    <source>
        <dbReference type="SAM" id="MobiDB-lite"/>
    </source>
</evidence>
<name>A0A9Q0LDF8_ANAIG</name>
<dbReference type="AlphaFoldDB" id="A0A9Q0LDF8"/>